<feature type="region of interest" description="Disordered" evidence="1">
    <location>
        <begin position="608"/>
        <end position="639"/>
    </location>
</feature>
<dbReference type="OrthoDB" id="10003767at2759"/>
<feature type="compositionally biased region" description="Basic and acidic residues" evidence="1">
    <location>
        <begin position="44"/>
        <end position="55"/>
    </location>
</feature>
<comment type="caution">
    <text evidence="2">The sequence shown here is derived from an EMBL/GenBank/DDBJ whole genome shotgun (WGS) entry which is preliminary data.</text>
</comment>
<feature type="compositionally biased region" description="Acidic residues" evidence="1">
    <location>
        <begin position="402"/>
        <end position="416"/>
    </location>
</feature>
<dbReference type="InterPro" id="IPR011009">
    <property type="entry name" value="Kinase-like_dom_sf"/>
</dbReference>
<evidence type="ECO:0000256" key="1">
    <source>
        <dbReference type="SAM" id="MobiDB-lite"/>
    </source>
</evidence>
<evidence type="ECO:0000313" key="2">
    <source>
        <dbReference type="EMBL" id="OBZ77771.1"/>
    </source>
</evidence>
<dbReference type="EMBL" id="LUGG01000002">
    <property type="protein sequence ID" value="OBZ77771.1"/>
    <property type="molecule type" value="Genomic_DNA"/>
</dbReference>
<dbReference type="AlphaFoldDB" id="A0A1C7MLM5"/>
<dbReference type="PANTHER" id="PTHR21310">
    <property type="entry name" value="AMINOGLYCOSIDE PHOSPHOTRANSFERASE-RELATED-RELATED"/>
    <property type="match status" value="1"/>
</dbReference>
<dbReference type="STRING" id="5627.A0A1C7MLM5"/>
<feature type="region of interest" description="Disordered" evidence="1">
    <location>
        <begin position="1"/>
        <end position="68"/>
    </location>
</feature>
<organism evidence="2 3">
    <name type="scientific">Grifola frondosa</name>
    <name type="common">Maitake</name>
    <name type="synonym">Polyporus frondosus</name>
    <dbReference type="NCBI Taxonomy" id="5627"/>
    <lineage>
        <taxon>Eukaryota</taxon>
        <taxon>Fungi</taxon>
        <taxon>Dikarya</taxon>
        <taxon>Basidiomycota</taxon>
        <taxon>Agaricomycotina</taxon>
        <taxon>Agaricomycetes</taxon>
        <taxon>Polyporales</taxon>
        <taxon>Grifolaceae</taxon>
        <taxon>Grifola</taxon>
    </lineage>
</organism>
<keyword evidence="3" id="KW-1185">Reference proteome</keyword>
<proteinExistence type="predicted"/>
<name>A0A1C7MLM5_GRIFR</name>
<dbReference type="PANTHER" id="PTHR21310:SF13">
    <property type="entry name" value="AMINOGLYCOSIDE PHOSPHOTRANSFERASE DOMAIN-CONTAINING PROTEIN"/>
    <property type="match status" value="1"/>
</dbReference>
<sequence length="701" mass="78717">MQLSARPCSKESDFSPKSFSKMPVRVESHAELGEINAASGKRGNKLDHPTVKSRDTPVSSSNPHLVRPATSIHRANISSMQSDSSLKKPSLQWDWDIEHEDRREEARADAAIHGAHPFQVDRKLLKDIVHEHMGAEVARIKFLGAGTFHKCSMLSPITPIELSLHMLINCCSSGILITLVNGREVVARVARRFMPRLKTESEVATMRYLRERTAIPVPTVYHYDSNPYNRLGGEYILMSKATGIPLSKVFHSMPHNTLIALTDKIASLIIPIFAHRFPQIGSLYDGPDPNPLNNALEARITSRWRRSERERRRVAVPHRAHHLVAILRLEPWALAHPGELNRGPWRSAHEYLVSCTEREISGVVLENEGKAAPHRLHLDPDEIHSSRHHKVTALPEDRSDTSDEWDWEESEEEWEGPGDTMYQDYRRMQRTTFLVAHLRQREELVKHEMARFLRIMERLGVVSHAEGDGGGGGGHEEFGLDLHDLNLENVFVDEQDNSKVVNLHHRLGVHNHAPIMGMRARSRFLQSSPFTAKVFRATVERMARHPRAAVVNGVPVDLSAIAADWLHHEAAGARLRMAHRCIEWDGWEEGLVESILGPEEQEDDWFDSWAADSGPASAPPDTPPCEEGRGRQPRGAAPAKVVAVEKEKERLLNATGDICGGRGGELGRRLEAWLYVNGDADGRVGLGRRWEDGEEPEGAPE</sequence>
<reference evidence="2 3" key="1">
    <citation type="submission" date="2016-03" db="EMBL/GenBank/DDBJ databases">
        <title>Whole genome sequencing of Grifola frondosa 9006-11.</title>
        <authorList>
            <person name="Min B."/>
            <person name="Park H."/>
            <person name="Kim J.-G."/>
            <person name="Cho H."/>
            <person name="Oh Y.-L."/>
            <person name="Kong W.-S."/>
            <person name="Choi I.-G."/>
        </authorList>
    </citation>
    <scope>NUCLEOTIDE SEQUENCE [LARGE SCALE GENOMIC DNA]</scope>
    <source>
        <strain evidence="2 3">9006-11</strain>
    </source>
</reference>
<accession>A0A1C7MLM5</accession>
<evidence type="ECO:0000313" key="3">
    <source>
        <dbReference type="Proteomes" id="UP000092993"/>
    </source>
</evidence>
<evidence type="ECO:0008006" key="4">
    <source>
        <dbReference type="Google" id="ProtNLM"/>
    </source>
</evidence>
<feature type="region of interest" description="Disordered" evidence="1">
    <location>
        <begin position="386"/>
        <end position="419"/>
    </location>
</feature>
<dbReference type="Proteomes" id="UP000092993">
    <property type="component" value="Unassembled WGS sequence"/>
</dbReference>
<gene>
    <name evidence="2" type="ORF">A0H81_02388</name>
</gene>
<dbReference type="OMA" id="IEWDGWE"/>
<feature type="region of interest" description="Disordered" evidence="1">
    <location>
        <begin position="682"/>
        <end position="701"/>
    </location>
</feature>
<protein>
    <recommendedName>
        <fullName evidence="4">Aminoglycoside phosphotransferase domain-containing protein</fullName>
    </recommendedName>
</protein>
<feature type="compositionally biased region" description="Acidic residues" evidence="1">
    <location>
        <begin position="692"/>
        <end position="701"/>
    </location>
</feature>
<dbReference type="SUPFAM" id="SSF56112">
    <property type="entry name" value="Protein kinase-like (PK-like)"/>
    <property type="match status" value="1"/>
</dbReference>
<dbReference type="InterPro" id="IPR051678">
    <property type="entry name" value="AGP_Transferase"/>
</dbReference>